<feature type="transmembrane region" description="Helical" evidence="1">
    <location>
        <begin position="21"/>
        <end position="38"/>
    </location>
</feature>
<proteinExistence type="predicted"/>
<organism evidence="2 3">
    <name type="scientific">Paenibacillus aurantius</name>
    <dbReference type="NCBI Taxonomy" id="2918900"/>
    <lineage>
        <taxon>Bacteria</taxon>
        <taxon>Bacillati</taxon>
        <taxon>Bacillota</taxon>
        <taxon>Bacilli</taxon>
        <taxon>Bacillales</taxon>
        <taxon>Paenibacillaceae</taxon>
        <taxon>Paenibacillus</taxon>
    </lineage>
</organism>
<reference evidence="2 3" key="1">
    <citation type="submission" date="2022-02" db="EMBL/GenBank/DDBJ databases">
        <title>Paenibacillus sp. MBLB1776 Whole Genome Shotgun Sequencing.</title>
        <authorList>
            <person name="Hwang C.Y."/>
            <person name="Cho E.-S."/>
            <person name="Seo M.-J."/>
        </authorList>
    </citation>
    <scope>NUCLEOTIDE SEQUENCE [LARGE SCALE GENOMIC DNA]</scope>
    <source>
        <strain evidence="2 3">MBLB1776</strain>
    </source>
</reference>
<dbReference type="Proteomes" id="UP001305702">
    <property type="component" value="Chromosome"/>
</dbReference>
<dbReference type="EMBL" id="CP130318">
    <property type="protein sequence ID" value="WNQ13969.1"/>
    <property type="molecule type" value="Genomic_DNA"/>
</dbReference>
<dbReference type="RefSeq" id="WP_315607750.1">
    <property type="nucleotide sequence ID" value="NZ_CP130318.1"/>
</dbReference>
<evidence type="ECO:0000256" key="1">
    <source>
        <dbReference type="SAM" id="Phobius"/>
    </source>
</evidence>
<evidence type="ECO:0000313" key="3">
    <source>
        <dbReference type="Proteomes" id="UP001305702"/>
    </source>
</evidence>
<dbReference type="KEGG" id="paun:MJA45_13410"/>
<protein>
    <submittedName>
        <fullName evidence="2">Uncharacterized protein</fullName>
    </submittedName>
</protein>
<name>A0AA96LII9_9BACL</name>
<keyword evidence="1" id="KW-0472">Membrane</keyword>
<keyword evidence="3" id="KW-1185">Reference proteome</keyword>
<dbReference type="AlphaFoldDB" id="A0AA96LII9"/>
<keyword evidence="1" id="KW-0812">Transmembrane</keyword>
<accession>A0AA96LII9</accession>
<sequence>MRKDASKNLHALPTGAGGKRIFRYMLIISMICAILAQTNPVDAGTGTWIGTTDSTTKKMHVYDAAVTDWNSDSAIKWEFAPSTALGFTASEINAWNGGSGMKLRNSSVWGGAMGSRNGFFVCRHCFLSRGRKEMGECHLREPARGRAVAEREYRPCCIKWQLG</sequence>
<gene>
    <name evidence="2" type="ORF">MJA45_13410</name>
</gene>
<evidence type="ECO:0000313" key="2">
    <source>
        <dbReference type="EMBL" id="WNQ13969.1"/>
    </source>
</evidence>
<keyword evidence="1" id="KW-1133">Transmembrane helix</keyword>